<name>A0A5J5F113_9PEZI</name>
<keyword evidence="12" id="KW-1185">Reference proteome</keyword>
<dbReference type="GO" id="GO:0006629">
    <property type="term" value="P:lipid metabolic process"/>
    <property type="evidence" value="ECO:0007669"/>
    <property type="project" value="InterPro"/>
</dbReference>
<dbReference type="AlphaFoldDB" id="A0A5J5F113"/>
<keyword evidence="5 8" id="KW-0812">Transmembrane</keyword>
<comment type="similarity">
    <text evidence="3">Belongs to the wax synthase family.</text>
</comment>
<dbReference type="OrthoDB" id="1077582at2759"/>
<dbReference type="PANTHER" id="PTHR31595:SF57">
    <property type="entry name" value="OS04G0481900 PROTEIN"/>
    <property type="match status" value="1"/>
</dbReference>
<keyword evidence="4 11" id="KW-0808">Transferase</keyword>
<dbReference type="GO" id="GO:0008374">
    <property type="term" value="F:O-acyltransferase activity"/>
    <property type="evidence" value="ECO:0007669"/>
    <property type="project" value="InterPro"/>
</dbReference>
<comment type="pathway">
    <text evidence="2">Secondary metabolite biosynthesis.</text>
</comment>
<evidence type="ECO:0000256" key="5">
    <source>
        <dbReference type="ARBA" id="ARBA00022692"/>
    </source>
</evidence>
<keyword evidence="6 8" id="KW-1133">Transmembrane helix</keyword>
<evidence type="ECO:0000256" key="6">
    <source>
        <dbReference type="ARBA" id="ARBA00022989"/>
    </source>
</evidence>
<proteinExistence type="inferred from homology"/>
<feature type="transmembrane region" description="Helical" evidence="8">
    <location>
        <begin position="32"/>
        <end position="49"/>
    </location>
</feature>
<protein>
    <submittedName>
        <fullName evidence="11">Membrane bound O-acyl transferase family-domain-containing protein</fullName>
    </submittedName>
</protein>
<dbReference type="InParanoid" id="A0A5J5F113"/>
<dbReference type="EMBL" id="VXIS01000057">
    <property type="protein sequence ID" value="KAA8909452.1"/>
    <property type="molecule type" value="Genomic_DNA"/>
</dbReference>
<evidence type="ECO:0000256" key="3">
    <source>
        <dbReference type="ARBA" id="ARBA00007282"/>
    </source>
</evidence>
<gene>
    <name evidence="11" type="ORF">FN846DRAFT_794185</name>
</gene>
<keyword evidence="9" id="KW-0732">Signal</keyword>
<evidence type="ECO:0000313" key="12">
    <source>
        <dbReference type="Proteomes" id="UP000326924"/>
    </source>
</evidence>
<keyword evidence="7 8" id="KW-0472">Membrane</keyword>
<dbReference type="InterPro" id="IPR044851">
    <property type="entry name" value="Wax_synthase"/>
</dbReference>
<evidence type="ECO:0000256" key="2">
    <source>
        <dbReference type="ARBA" id="ARBA00005179"/>
    </source>
</evidence>
<evidence type="ECO:0000256" key="8">
    <source>
        <dbReference type="SAM" id="Phobius"/>
    </source>
</evidence>
<accession>A0A5J5F113</accession>
<evidence type="ECO:0000259" key="10">
    <source>
        <dbReference type="Pfam" id="PF13813"/>
    </source>
</evidence>
<feature type="signal peptide" evidence="9">
    <location>
        <begin position="1"/>
        <end position="23"/>
    </location>
</feature>
<dbReference type="GO" id="GO:0016020">
    <property type="term" value="C:membrane"/>
    <property type="evidence" value="ECO:0007669"/>
    <property type="project" value="UniProtKB-SubCell"/>
</dbReference>
<organism evidence="11 12">
    <name type="scientific">Sphaerosporella brunnea</name>
    <dbReference type="NCBI Taxonomy" id="1250544"/>
    <lineage>
        <taxon>Eukaryota</taxon>
        <taxon>Fungi</taxon>
        <taxon>Dikarya</taxon>
        <taxon>Ascomycota</taxon>
        <taxon>Pezizomycotina</taxon>
        <taxon>Pezizomycetes</taxon>
        <taxon>Pezizales</taxon>
        <taxon>Pyronemataceae</taxon>
        <taxon>Sphaerosporella</taxon>
    </lineage>
</organism>
<reference evidence="11 12" key="1">
    <citation type="submission" date="2019-09" db="EMBL/GenBank/DDBJ databases">
        <title>Draft genome of the ectomycorrhizal ascomycete Sphaerosporella brunnea.</title>
        <authorList>
            <consortium name="DOE Joint Genome Institute"/>
            <person name="Benucci G.M."/>
            <person name="Marozzi G."/>
            <person name="Antonielli L."/>
            <person name="Sanchez S."/>
            <person name="Marco P."/>
            <person name="Wang X."/>
            <person name="Falini L.B."/>
            <person name="Barry K."/>
            <person name="Haridas S."/>
            <person name="Lipzen A."/>
            <person name="Labutti K."/>
            <person name="Grigoriev I.V."/>
            <person name="Murat C."/>
            <person name="Martin F."/>
            <person name="Albertini E."/>
            <person name="Donnini D."/>
            <person name="Bonito G."/>
        </authorList>
    </citation>
    <scope>NUCLEOTIDE SEQUENCE [LARGE SCALE GENOMIC DNA]</scope>
    <source>
        <strain evidence="11 12">Sb_GMNB300</strain>
    </source>
</reference>
<evidence type="ECO:0000256" key="9">
    <source>
        <dbReference type="SAM" id="SignalP"/>
    </source>
</evidence>
<comment type="subcellular location">
    <subcellularLocation>
        <location evidence="1">Membrane</location>
        <topology evidence="1">Multi-pass membrane protein</topology>
    </subcellularLocation>
</comment>
<evidence type="ECO:0000256" key="1">
    <source>
        <dbReference type="ARBA" id="ARBA00004141"/>
    </source>
</evidence>
<comment type="caution">
    <text evidence="11">The sequence shown here is derived from an EMBL/GenBank/DDBJ whole genome shotgun (WGS) entry which is preliminary data.</text>
</comment>
<feature type="domain" description="Wax synthase" evidence="10">
    <location>
        <begin position="221"/>
        <end position="306"/>
    </location>
</feature>
<dbReference type="Pfam" id="PF13813">
    <property type="entry name" value="MBOAT_2"/>
    <property type="match status" value="1"/>
</dbReference>
<evidence type="ECO:0000256" key="4">
    <source>
        <dbReference type="ARBA" id="ARBA00022679"/>
    </source>
</evidence>
<evidence type="ECO:0000256" key="7">
    <source>
        <dbReference type="ARBA" id="ARBA00023136"/>
    </source>
</evidence>
<dbReference type="PANTHER" id="PTHR31595">
    <property type="entry name" value="LONG-CHAIN-ALCOHOL O-FATTY-ACYLTRANSFERASE 3-RELATED"/>
    <property type="match status" value="1"/>
</dbReference>
<evidence type="ECO:0000313" key="11">
    <source>
        <dbReference type="EMBL" id="KAA8909452.1"/>
    </source>
</evidence>
<dbReference type="Proteomes" id="UP000326924">
    <property type="component" value="Unassembled WGS sequence"/>
</dbReference>
<dbReference type="InterPro" id="IPR032805">
    <property type="entry name" value="Wax_synthase_dom"/>
</dbReference>
<feature type="chain" id="PRO_5023941610" evidence="9">
    <location>
        <begin position="24"/>
        <end position="391"/>
    </location>
</feature>
<sequence>MTLTRILFLPVHIVLLAAGLIAGSKTPPRFQIAYPLLHTASFFAFWYFIPPSDAPSDFFFVCAGVEAILRSFSLHLIASPWKTFYRLNQPSFDQLSLYGKINWAVNISFSTRGIGWSWQLPNLSPALPYKTRISYTFYAVRRLLFAFLLADLARSYQALYIPWIATTGSSGIRIGDLPFLQKAMTFSTCSMNGIASQLMPYEWICLVFMLCGADLESFNRPILGEWREAYTIRRFWGRFWHQNLRWIRQTQARYLAYNILGARKGSHLSNYTQVFYAFFWTGVSHWAGLYMIDPTRTWARTFWFFPLQGLGIVSEDLVIAGAKRLGVGLRKGKDGKDVATGWAQLLGRVWTLTWFFVTAWGFLEDAIRFGLSNETGSFTVVRGLLGKGWWV</sequence>